<keyword evidence="5" id="KW-0472">Membrane</keyword>
<dbReference type="Pfam" id="PF13379">
    <property type="entry name" value="NMT1_2"/>
    <property type="match status" value="1"/>
</dbReference>
<evidence type="ECO:0000256" key="1">
    <source>
        <dbReference type="ARBA" id="ARBA00004308"/>
    </source>
</evidence>
<evidence type="ECO:0000313" key="6">
    <source>
        <dbReference type="EMBL" id="MDN3593245.1"/>
    </source>
</evidence>
<evidence type="ECO:0000256" key="2">
    <source>
        <dbReference type="ARBA" id="ARBA00022448"/>
    </source>
</evidence>
<dbReference type="PANTHER" id="PTHR30024">
    <property type="entry name" value="ALIPHATIC SULFONATES-BINDING PROTEIN-RELATED"/>
    <property type="match status" value="1"/>
</dbReference>
<reference evidence="7" key="1">
    <citation type="journal article" date="2019" name="Int. J. Syst. Evol. Microbiol.">
        <title>The Global Catalogue of Microorganisms (GCM) 10K type strain sequencing project: providing services to taxonomists for standard genome sequencing and annotation.</title>
        <authorList>
            <consortium name="The Broad Institute Genomics Platform"/>
            <consortium name="The Broad Institute Genome Sequencing Center for Infectious Disease"/>
            <person name="Wu L."/>
            <person name="Ma J."/>
        </authorList>
    </citation>
    <scope>NUCLEOTIDE SEQUENCE [LARGE SCALE GENOMIC DNA]</scope>
    <source>
        <strain evidence="7">CECT 7069</strain>
    </source>
</reference>
<dbReference type="InterPro" id="IPR044527">
    <property type="entry name" value="NrtA/CpmA_ABC-bd_dom"/>
</dbReference>
<dbReference type="Proteomes" id="UP001224644">
    <property type="component" value="Unassembled WGS sequence"/>
</dbReference>
<comment type="caution">
    <text evidence="6">The sequence shown here is derived from an EMBL/GenBank/DDBJ whole genome shotgun (WGS) entry which is preliminary data.</text>
</comment>
<evidence type="ECO:0000256" key="3">
    <source>
        <dbReference type="ARBA" id="ARBA00022475"/>
    </source>
</evidence>
<dbReference type="PANTHER" id="PTHR30024:SF43">
    <property type="entry name" value="BLL4572 PROTEIN"/>
    <property type="match status" value="1"/>
</dbReference>
<protein>
    <submittedName>
        <fullName evidence="6">CmpA/NrtA family ABC transporter substrate-binding protein</fullName>
    </submittedName>
</protein>
<comment type="subcellular location">
    <subcellularLocation>
        <location evidence="1">Endomembrane system</location>
    </subcellularLocation>
</comment>
<dbReference type="CDD" id="cd13553">
    <property type="entry name" value="PBP2_NrtA_CpmA_like"/>
    <property type="match status" value="1"/>
</dbReference>
<name>A0ABT8BNC8_9HYPH</name>
<keyword evidence="7" id="KW-1185">Reference proteome</keyword>
<proteinExistence type="predicted"/>
<accession>A0ABT8BNC8</accession>
<dbReference type="RefSeq" id="WP_238228241.1">
    <property type="nucleotide sequence ID" value="NZ_BPQD01000042.1"/>
</dbReference>
<keyword evidence="3" id="KW-1003">Cell membrane</keyword>
<sequence length="343" mass="35629">MSLALGYVPLVDAAALIVAVEGGFTAAEGLSVDLVREPSWATLRDKLALGHLDGAHMLAPLAIASALGISGPETGLAVPLALNLNGNAITVSRPLWAEMNPQGESLEAVARAFGRVARARAAQGCPLTLGTVHPFSSHTYQLRLFAARGGLDLDDAVRTVVIPPPRIAEALRAGHIDGFCAGSPWNSLAVEDGYGRIVAFGSEVAPDCPEKVLALPAYAAATSGALVRAVRRAGRWCAEPRNHDDLARLLAGPDHLGIAPALVRRALAGTVVVDADGTRRDAPNFVTFGAAVERPNPAHVDWLLDRMAAAGQIVPAPALTERARALYRPDLFDAALAGGDASS</sequence>
<evidence type="ECO:0000313" key="7">
    <source>
        <dbReference type="Proteomes" id="UP001224644"/>
    </source>
</evidence>
<keyword evidence="2" id="KW-0813">Transport</keyword>
<dbReference type="EMBL" id="JAUFPX010000044">
    <property type="protein sequence ID" value="MDN3593245.1"/>
    <property type="molecule type" value="Genomic_DNA"/>
</dbReference>
<evidence type="ECO:0000256" key="5">
    <source>
        <dbReference type="ARBA" id="ARBA00023136"/>
    </source>
</evidence>
<gene>
    <name evidence="6" type="ORF">QWZ12_21885</name>
</gene>
<evidence type="ECO:0000256" key="4">
    <source>
        <dbReference type="ARBA" id="ARBA00022519"/>
    </source>
</evidence>
<dbReference type="Gene3D" id="3.40.190.10">
    <property type="entry name" value="Periplasmic binding protein-like II"/>
    <property type="match status" value="2"/>
</dbReference>
<organism evidence="6 7">
    <name type="scientific">Methylobacterium adhaesivum</name>
    <dbReference type="NCBI Taxonomy" id="333297"/>
    <lineage>
        <taxon>Bacteria</taxon>
        <taxon>Pseudomonadati</taxon>
        <taxon>Pseudomonadota</taxon>
        <taxon>Alphaproteobacteria</taxon>
        <taxon>Hyphomicrobiales</taxon>
        <taxon>Methylobacteriaceae</taxon>
        <taxon>Methylobacterium</taxon>
    </lineage>
</organism>
<dbReference type="SUPFAM" id="SSF53850">
    <property type="entry name" value="Periplasmic binding protein-like II"/>
    <property type="match status" value="1"/>
</dbReference>
<keyword evidence="4" id="KW-0997">Cell inner membrane</keyword>